<evidence type="ECO:0000256" key="4">
    <source>
        <dbReference type="ARBA" id="ARBA00022982"/>
    </source>
</evidence>
<keyword evidence="3" id="KW-0479">Metal-binding</keyword>
<dbReference type="GO" id="GO:0005506">
    <property type="term" value="F:iron ion binding"/>
    <property type="evidence" value="ECO:0007669"/>
    <property type="project" value="InterPro"/>
</dbReference>
<dbReference type="PRINTS" id="PR00607">
    <property type="entry name" value="CYTCHROMECIE"/>
</dbReference>
<dbReference type="GO" id="GO:0009055">
    <property type="term" value="F:electron transfer activity"/>
    <property type="evidence" value="ECO:0007669"/>
    <property type="project" value="InterPro"/>
</dbReference>
<dbReference type="AlphaFoldDB" id="A0A3B0WQJ6"/>
<keyword evidence="1" id="KW-0813">Transport</keyword>
<keyword evidence="2" id="KW-0349">Heme</keyword>
<dbReference type="PANTHER" id="PTHR40942">
    <property type="match status" value="1"/>
</dbReference>
<gene>
    <name evidence="7" type="ORF">MNBD_GAMMA03-1858</name>
</gene>
<keyword evidence="5" id="KW-0408">Iron</keyword>
<dbReference type="Pfam" id="PF13442">
    <property type="entry name" value="Cytochrome_CBB3"/>
    <property type="match status" value="1"/>
</dbReference>
<evidence type="ECO:0000256" key="1">
    <source>
        <dbReference type="ARBA" id="ARBA00022448"/>
    </source>
</evidence>
<dbReference type="PANTHER" id="PTHR40942:SF4">
    <property type="entry name" value="CYTOCHROME C5"/>
    <property type="match status" value="1"/>
</dbReference>
<protein>
    <recommendedName>
        <fullName evidence="6">Cytochrome c domain-containing protein</fullName>
    </recommendedName>
</protein>
<keyword evidence="4" id="KW-0249">Electron transport</keyword>
<feature type="domain" description="Cytochrome c" evidence="6">
    <location>
        <begin position="18"/>
        <end position="102"/>
    </location>
</feature>
<evidence type="ECO:0000313" key="7">
    <source>
        <dbReference type="EMBL" id="VAW45974.1"/>
    </source>
</evidence>
<evidence type="ECO:0000259" key="6">
    <source>
        <dbReference type="PROSITE" id="PS51007"/>
    </source>
</evidence>
<name>A0A3B0WQJ6_9ZZZZ</name>
<dbReference type="SUPFAM" id="SSF46626">
    <property type="entry name" value="Cytochrome c"/>
    <property type="match status" value="1"/>
</dbReference>
<reference evidence="7" key="1">
    <citation type="submission" date="2018-06" db="EMBL/GenBank/DDBJ databases">
        <authorList>
            <person name="Zhirakovskaya E."/>
        </authorList>
    </citation>
    <scope>NUCLEOTIDE SEQUENCE</scope>
</reference>
<dbReference type="EMBL" id="UOFC01000084">
    <property type="protein sequence ID" value="VAW45974.1"/>
    <property type="molecule type" value="Genomic_DNA"/>
</dbReference>
<dbReference type="InterPro" id="IPR009056">
    <property type="entry name" value="Cyt_c-like_dom"/>
</dbReference>
<sequence>MERILLILLSGFISFSAQAESSGEKVYNQICFTCHDQGVFGAPKLGVISDWVDRISKGNSALNYNAIEGYAGNKGFMPPRGGDPGLSDSEVRKAVQYMIDKSW</sequence>
<accession>A0A3B0WQJ6</accession>
<organism evidence="7">
    <name type="scientific">hydrothermal vent metagenome</name>
    <dbReference type="NCBI Taxonomy" id="652676"/>
    <lineage>
        <taxon>unclassified sequences</taxon>
        <taxon>metagenomes</taxon>
        <taxon>ecological metagenomes</taxon>
    </lineage>
</organism>
<dbReference type="PROSITE" id="PS51007">
    <property type="entry name" value="CYTC"/>
    <property type="match status" value="1"/>
</dbReference>
<dbReference type="Gene3D" id="1.10.760.10">
    <property type="entry name" value="Cytochrome c-like domain"/>
    <property type="match status" value="1"/>
</dbReference>
<dbReference type="InterPro" id="IPR036909">
    <property type="entry name" value="Cyt_c-like_dom_sf"/>
</dbReference>
<evidence type="ECO:0000256" key="5">
    <source>
        <dbReference type="ARBA" id="ARBA00023004"/>
    </source>
</evidence>
<evidence type="ECO:0000256" key="2">
    <source>
        <dbReference type="ARBA" id="ARBA00022617"/>
    </source>
</evidence>
<evidence type="ECO:0000256" key="3">
    <source>
        <dbReference type="ARBA" id="ARBA00022723"/>
    </source>
</evidence>
<dbReference type="InterPro" id="IPR002323">
    <property type="entry name" value="Cyt_CIE"/>
</dbReference>
<dbReference type="GO" id="GO:0020037">
    <property type="term" value="F:heme binding"/>
    <property type="evidence" value="ECO:0007669"/>
    <property type="project" value="InterPro"/>
</dbReference>
<proteinExistence type="predicted"/>